<organism evidence="1 2">
    <name type="scientific">Giardia intestinalis (strain ATCC 50581 / GS clone H7)</name>
    <name type="common">Giardia lamblia</name>
    <dbReference type="NCBI Taxonomy" id="598745"/>
    <lineage>
        <taxon>Eukaryota</taxon>
        <taxon>Metamonada</taxon>
        <taxon>Diplomonadida</taxon>
        <taxon>Hexamitidae</taxon>
        <taxon>Giardiinae</taxon>
        <taxon>Giardia</taxon>
    </lineage>
</organism>
<dbReference type="VEuPathDB" id="GiardiaDB:GL50581_2547"/>
<dbReference type="OrthoDB" id="10252719at2759"/>
<dbReference type="OMA" id="MGFIITE"/>
<dbReference type="EMBL" id="ACGJ01002332">
    <property type="protein sequence ID" value="EET00217.1"/>
    <property type="molecule type" value="Genomic_DNA"/>
</dbReference>
<evidence type="ECO:0000313" key="1">
    <source>
        <dbReference type="EMBL" id="EET00217.1"/>
    </source>
</evidence>
<dbReference type="Proteomes" id="UP000002488">
    <property type="component" value="Unassembled WGS sequence"/>
</dbReference>
<evidence type="ECO:0000313" key="2">
    <source>
        <dbReference type="Proteomes" id="UP000002488"/>
    </source>
</evidence>
<accession>C6LUU5</accession>
<comment type="caution">
    <text evidence="1">The sequence shown here is derived from an EMBL/GenBank/DDBJ whole genome shotgun (WGS) entry which is preliminary data.</text>
</comment>
<protein>
    <submittedName>
        <fullName evidence="1">Uncharacterized protein</fullName>
    </submittedName>
</protein>
<sequence length="1663" mass="184576">MDVNPILANSSLQPNAAQQDDYMLITIRKDRDIREERCVSLTQVAQFNQSSMFQLFGVPPLILQQGDARNLNCADLVHVLGTLCLKTPAAWYSLVTFILKTGIDLVTLAALDHSTLLSEAISLDVLMELFYSTGILHLSGKAYYCAEHLLTLGAYSIFGSGNILLAVKRKRETYEDLTAPSSALQGVRLVAASVVRRRIAKLVLPPFYVEAKLQSDQTQASVPITKRFREFGIITRVTPTSFSVTTTSYIYTHVSWDLLPHNINQDNARAETSSILLHGVLLTIEILAAHEPSSQQRVITSVRLYPTYLSEFVELLSIETCLPSSGASTHSKKTDEQLLSNTQSSAFTSHAGSTKTDRIEPPKALKDIFWAAVSLRVTVAGYSFMVLGIGRLSRLLYEVLIQIGQPLYCLWTVSDLCTMDLHASNGSHALRTFWSVRTSSLLYTGLLIVDLQLPIRFYGKVNKSASSASTSVLELTTNGREHQLFNISAAQYKSLIGFINRTATISLALDAVSTSTLWFDVDAAQFPFSHSPVGDGCPSNTAAEPLVLCSRPFAGIYSCLSRSSTISCQSCSSIEEHEMLLRIGEVSCSLCGGLTNWAAVVCAHVVHFTAPLPFEVIWHANAPLVFLSSNTISAAVLDADHSAVARQRVTKAMFSRGINKDNSSTPCVFIHVNTLMCAILRYISLPEQADSSLTADPSGFPILEEGDFLVGQCTCAELFFNGESICLTEIEVTYLRREGTGFISLNTNTMPLLRSEQLSTKTILPTISSVPDLLVDAADPSANPFLVSNGINLSTPKYYSDQDPESLFDPPFLEELTDSLPPSGSACLAQQSYPSAPQLQTSVEQMPIDRHQRVDSTLLFPLTNSNSNSMLLFPTIDATAPVLTNPFINSSTVSTPKRTFFPIITNITDLSELSSDVRTHSYLNMQTASDTPRTTCVSFHDENHSVTGSLHESVDLLSTLDCSRHLLFSQDINSQESESLRSVVGYVRYHFPNFNLAVISFEDPLRTDGWVHSLAVWMVPAAMQNSRIYYKKVPSTQNKQGKHVHDDTPETKRPFFARARVHCTVAPFNGTSTVYIVLSIRFLDYYNPCDGLLIAKDSCNKSKKGRKQIGEGSTAPSRVIHASVYWQESTKGSDTHTSFGFVRLCNGYERHFSINTPTNYLGHLVTITLSSHNKTHRNTCELRESLLRPPIQQHWLIGRLVLLLRGKECDQVGQHVLDLMNGSFRTKITSTTFDVSGRLSKMTLVMGFIITESHQNTHVDCSFFRLVLPKLVADRLEIGMLLRYTLKEGAYHKVMDISDSLYSSPCDLLNYILEKDKDSRERPYEVNVLPDGVRVYVTDQPAPAEVLEGNSRRLSCWATDNISFASDIFKGTYRHIESRNCRGLEPEESFFVRYGRYLSSSRATLIYLPRPALDVQPSLFLQSEVYFYMVHFVYNEQKSGVSAEANSLTKNATREKMIGPKNGRIYPIKLSGMGYNSVIHMFIPDSAHLVISPTDAIVYLLQCIVPSDKFSSKASDHTGAYIVPAITLLMFHSRLLVYARQILKMDNLSKAQKWARSIMHSVTTGSIPIVASEFCLSLKFTRELLMNGAEDLRLESTEKPISLTDSSIPLTLIRRLAKPCFWCYVVQTISVRNPPAHVIEAPGMHVSASPEAKSTYPCDSLEF</sequence>
<proteinExistence type="predicted"/>
<gene>
    <name evidence="1" type="ORF">GL50581_2547</name>
</gene>
<name>C6LUU5_GIAIB</name>
<reference evidence="1 2" key="1">
    <citation type="journal article" date="2009" name="PLoS Pathog.">
        <title>Draft genome sequencing of giardia intestinalis assemblage B isolate GS: is human giardiasis caused by two different species?</title>
        <authorList>
            <person name="Franzen O."/>
            <person name="Jerlstrom-Hultqvist J."/>
            <person name="Castro E."/>
            <person name="Sherwood E."/>
            <person name="Ankarklev J."/>
            <person name="Reiner D.S."/>
            <person name="Palm D."/>
            <person name="Andersson J.O."/>
            <person name="Andersson B."/>
            <person name="Svard S.G."/>
        </authorList>
    </citation>
    <scope>NUCLEOTIDE SEQUENCE [LARGE SCALE GENOMIC DNA]</scope>
    <source>
        <strain evidence="2">ATCC 50581 / GS clone H7</strain>
    </source>
</reference>